<comment type="caution">
    <text evidence="4">The sequence shown here is derived from an EMBL/GenBank/DDBJ whole genome shotgun (WGS) entry which is preliminary data.</text>
</comment>
<dbReference type="AlphaFoldDB" id="A0A2I2G5T9"/>
<dbReference type="InterPro" id="IPR056884">
    <property type="entry name" value="NPHP3-like_N"/>
</dbReference>
<dbReference type="GeneID" id="36559351"/>
<sequence>METTASIIAVIQLTGIIVKLCGGYIREVKDARDEVLNLQRAGKFLPVSSRLASDITDCLADLQALETKLDPGKGKSLIRKVGLRALKWPLRKIEVEVDQTIAENNDLRKLEASTNAGFKLFSDRDEIECLQGTRTELLQEIMEWGMAGTGKSIISRTVSSFFFKRGEGDRGNTKKFFPTLASHLVLWNHELRPEITSKSLREQFEKLLLQPLLSLDQLSRQPQTTVIVVDALDECEHDRDTRNIVRLLPLLQNMKSVRLRVFLTSRPELPIHFGFSDIGSNEYLDLALHEIPEKVTERDIQLFLQHRFAQIKRDKRVIQDWPSDEAIQELVRISLPLFISAATVCRYIEISKLEPKLRLAELLKDQRKYLLQEFQDIVGVIILLEAPLYINTLLIFLGMEADRISNRLESFQSVLSIPDDLDQPLFTQGHLQAHRAWSA</sequence>
<dbReference type="EMBL" id="MSFO01000005">
    <property type="protein sequence ID" value="PLB48213.1"/>
    <property type="molecule type" value="Genomic_DNA"/>
</dbReference>
<reference evidence="4 5" key="1">
    <citation type="submission" date="2016-12" db="EMBL/GenBank/DDBJ databases">
        <title>The genomes of Aspergillus section Nigri reveals drivers in fungal speciation.</title>
        <authorList>
            <consortium name="DOE Joint Genome Institute"/>
            <person name="Vesth T.C."/>
            <person name="Nybo J."/>
            <person name="Theobald S."/>
            <person name="Brandl J."/>
            <person name="Frisvad J.C."/>
            <person name="Nielsen K.F."/>
            <person name="Lyhne E.K."/>
            <person name="Kogle M.E."/>
            <person name="Kuo A."/>
            <person name="Riley R."/>
            <person name="Clum A."/>
            <person name="Nolan M."/>
            <person name="Lipzen A."/>
            <person name="Salamov A."/>
            <person name="Henrissat B."/>
            <person name="Wiebenga A."/>
            <person name="De Vries R.P."/>
            <person name="Grigoriev I.V."/>
            <person name="Mortensen U.H."/>
            <person name="Andersen M.R."/>
            <person name="Baker S.E."/>
        </authorList>
    </citation>
    <scope>NUCLEOTIDE SEQUENCE [LARGE SCALE GENOMIC DNA]</scope>
    <source>
        <strain evidence="4 5">IBT 23096</strain>
    </source>
</reference>
<dbReference type="SUPFAM" id="SSF52540">
    <property type="entry name" value="P-loop containing nucleoside triphosphate hydrolases"/>
    <property type="match status" value="1"/>
</dbReference>
<keyword evidence="5" id="KW-1185">Reference proteome</keyword>
<gene>
    <name evidence="4" type="ORF">P170DRAFT_456819</name>
</gene>
<name>A0A2I2G5T9_9EURO</name>
<keyword evidence="2" id="KW-0812">Transmembrane</keyword>
<dbReference type="Proteomes" id="UP000234275">
    <property type="component" value="Unassembled WGS sequence"/>
</dbReference>
<dbReference type="VEuPathDB" id="FungiDB:P170DRAFT_456819"/>
<dbReference type="InterPro" id="IPR027417">
    <property type="entry name" value="P-loop_NTPase"/>
</dbReference>
<proteinExistence type="predicted"/>
<dbReference type="OrthoDB" id="674604at2759"/>
<accession>A0A2I2G5T9</accession>
<dbReference type="RefSeq" id="XP_024703515.1">
    <property type="nucleotide sequence ID" value="XM_024851652.1"/>
</dbReference>
<protein>
    <recommendedName>
        <fullName evidence="3">Nephrocystin 3-like N-terminal domain-containing protein</fullName>
    </recommendedName>
</protein>
<feature type="transmembrane region" description="Helical" evidence="2">
    <location>
        <begin position="377"/>
        <end position="397"/>
    </location>
</feature>
<dbReference type="Gene3D" id="3.40.50.300">
    <property type="entry name" value="P-loop containing nucleotide triphosphate hydrolases"/>
    <property type="match status" value="1"/>
</dbReference>
<keyword evidence="1" id="KW-0677">Repeat</keyword>
<feature type="domain" description="Nephrocystin 3-like N-terminal" evidence="3">
    <location>
        <begin position="145"/>
        <end position="266"/>
    </location>
</feature>
<dbReference type="PANTHER" id="PTHR10039">
    <property type="entry name" value="AMELOGENIN"/>
    <property type="match status" value="1"/>
</dbReference>
<dbReference type="Pfam" id="PF24883">
    <property type="entry name" value="NPHP3_N"/>
    <property type="match status" value="1"/>
</dbReference>
<evidence type="ECO:0000259" key="3">
    <source>
        <dbReference type="Pfam" id="PF24883"/>
    </source>
</evidence>
<evidence type="ECO:0000256" key="2">
    <source>
        <dbReference type="SAM" id="Phobius"/>
    </source>
</evidence>
<dbReference type="STRING" id="1392250.A0A2I2G5T9"/>
<keyword evidence="2" id="KW-0472">Membrane</keyword>
<keyword evidence="2" id="KW-1133">Transmembrane helix</keyword>
<evidence type="ECO:0000313" key="4">
    <source>
        <dbReference type="EMBL" id="PLB48213.1"/>
    </source>
</evidence>
<evidence type="ECO:0000313" key="5">
    <source>
        <dbReference type="Proteomes" id="UP000234275"/>
    </source>
</evidence>
<organism evidence="4 5">
    <name type="scientific">Aspergillus steynii IBT 23096</name>
    <dbReference type="NCBI Taxonomy" id="1392250"/>
    <lineage>
        <taxon>Eukaryota</taxon>
        <taxon>Fungi</taxon>
        <taxon>Dikarya</taxon>
        <taxon>Ascomycota</taxon>
        <taxon>Pezizomycotina</taxon>
        <taxon>Eurotiomycetes</taxon>
        <taxon>Eurotiomycetidae</taxon>
        <taxon>Eurotiales</taxon>
        <taxon>Aspergillaceae</taxon>
        <taxon>Aspergillus</taxon>
        <taxon>Aspergillus subgen. Circumdati</taxon>
    </lineage>
</organism>
<evidence type="ECO:0000256" key="1">
    <source>
        <dbReference type="ARBA" id="ARBA00022737"/>
    </source>
</evidence>